<dbReference type="EMBL" id="OCND01000002">
    <property type="protein sequence ID" value="SOD53638.1"/>
    <property type="molecule type" value="Genomic_DNA"/>
</dbReference>
<evidence type="ECO:0000313" key="2">
    <source>
        <dbReference type="EMBL" id="SOD53638.1"/>
    </source>
</evidence>
<accession>A0A286D4R6</accession>
<feature type="transmembrane region" description="Helical" evidence="1">
    <location>
        <begin position="100"/>
        <end position="117"/>
    </location>
</feature>
<reference evidence="2 3" key="1">
    <citation type="submission" date="2017-09" db="EMBL/GenBank/DDBJ databases">
        <authorList>
            <person name="Ehlers B."/>
            <person name="Leendertz F.H."/>
        </authorList>
    </citation>
    <scope>NUCLEOTIDE SEQUENCE [LARGE SCALE GENOMIC DNA]</scope>
    <source>
        <strain evidence="2 3">CGMCC 1.10978</strain>
    </source>
</reference>
<keyword evidence="1" id="KW-1133">Transmembrane helix</keyword>
<evidence type="ECO:0000313" key="3">
    <source>
        <dbReference type="Proteomes" id="UP000219374"/>
    </source>
</evidence>
<keyword evidence="1" id="KW-0472">Membrane</keyword>
<dbReference type="Proteomes" id="UP000219374">
    <property type="component" value="Unassembled WGS sequence"/>
</dbReference>
<dbReference type="RefSeq" id="WP_097121250.1">
    <property type="nucleotide sequence ID" value="NZ_OCND01000002.1"/>
</dbReference>
<dbReference type="AlphaFoldDB" id="A0A286D4R6"/>
<keyword evidence="1" id="KW-0812">Transmembrane</keyword>
<proteinExistence type="predicted"/>
<feature type="transmembrane region" description="Helical" evidence="1">
    <location>
        <begin position="62"/>
        <end position="80"/>
    </location>
</feature>
<sequence>MESKNLPPETNIGQVIYGSVTATTLVINVGGQPRQLAEIDGKQLRDVRKTVIKRLTYRRAHTAIPTLIFAVLVFWLWSLIPQAVANMPDADAVTKDMTSLGMLIGSAVAAWMVIRIYSGTWAKRRKNTIAELEAVLAKIDAELDMRTPSSGSTLPDWLRTLITSLRS</sequence>
<evidence type="ECO:0000256" key="1">
    <source>
        <dbReference type="SAM" id="Phobius"/>
    </source>
</evidence>
<gene>
    <name evidence="2" type="ORF">SAMN06296416_102513</name>
</gene>
<name>A0A286D4R6_9GAMM</name>
<organism evidence="2 3">
    <name type="scientific">Pseudoxanthomonas wuyuanensis</name>
    <dbReference type="NCBI Taxonomy" id="1073196"/>
    <lineage>
        <taxon>Bacteria</taxon>
        <taxon>Pseudomonadati</taxon>
        <taxon>Pseudomonadota</taxon>
        <taxon>Gammaproteobacteria</taxon>
        <taxon>Lysobacterales</taxon>
        <taxon>Lysobacteraceae</taxon>
        <taxon>Pseudoxanthomonas</taxon>
    </lineage>
</organism>
<protein>
    <submittedName>
        <fullName evidence="2">Uncharacterized protein</fullName>
    </submittedName>
</protein>
<keyword evidence="3" id="KW-1185">Reference proteome</keyword>